<gene>
    <name evidence="1" type="ORF">GTZ99_03075</name>
</gene>
<sequence length="45" mass="5278">MADIAFIFHWPLADLRALDCDELLHWHELALDRWQKANPPPKDAP</sequence>
<dbReference type="EMBL" id="JAAAPO010000001">
    <property type="protein sequence ID" value="NBC35534.1"/>
    <property type="molecule type" value="Genomic_DNA"/>
</dbReference>
<reference evidence="2" key="1">
    <citation type="submission" date="2020-01" db="EMBL/GenBank/DDBJ databases">
        <title>Sphingomonas sp. strain CSW-10.</title>
        <authorList>
            <person name="Chen W.-M."/>
        </authorList>
    </citation>
    <scope>NUCLEOTIDE SEQUENCE [LARGE SCALE GENOMIC DNA]</scope>
    <source>
        <strain evidence="2">FSY-8</strain>
    </source>
</reference>
<evidence type="ECO:0000313" key="1">
    <source>
        <dbReference type="EMBL" id="NBC35534.1"/>
    </source>
</evidence>
<dbReference type="Proteomes" id="UP000753724">
    <property type="component" value="Unassembled WGS sequence"/>
</dbReference>
<evidence type="ECO:0000313" key="2">
    <source>
        <dbReference type="Proteomes" id="UP000753724"/>
    </source>
</evidence>
<name>A0ABW9XAH4_9SPHN</name>
<comment type="caution">
    <text evidence="1">The sequence shown here is derived from an EMBL/GenBank/DDBJ whole genome shotgun (WGS) entry which is preliminary data.</text>
</comment>
<accession>A0ABW9XAH4</accession>
<proteinExistence type="predicted"/>
<keyword evidence="2" id="KW-1185">Reference proteome</keyword>
<dbReference type="InterPro" id="IPR009493">
    <property type="entry name" value="P2_GpE"/>
</dbReference>
<protein>
    <submittedName>
        <fullName evidence="1">GpE family phage tail protein</fullName>
    </submittedName>
</protein>
<dbReference type="Pfam" id="PF06528">
    <property type="entry name" value="Phage_P2_GpE"/>
    <property type="match status" value="1"/>
</dbReference>
<organism evidence="1 2">
    <name type="scientific">Novosphingobium ovatum</name>
    <dbReference type="NCBI Taxonomy" id="1908523"/>
    <lineage>
        <taxon>Bacteria</taxon>
        <taxon>Pseudomonadati</taxon>
        <taxon>Pseudomonadota</taxon>
        <taxon>Alphaproteobacteria</taxon>
        <taxon>Sphingomonadales</taxon>
        <taxon>Sphingomonadaceae</taxon>
        <taxon>Novosphingobium</taxon>
    </lineage>
</organism>